<protein>
    <recommendedName>
        <fullName evidence="1">Group II intron maturase-specific domain-containing protein</fullName>
    </recommendedName>
</protein>
<proteinExistence type="predicted"/>
<dbReference type="Proteomes" id="UP000017766">
    <property type="component" value="Unassembled WGS sequence"/>
</dbReference>
<evidence type="ECO:0000313" key="3">
    <source>
        <dbReference type="Proteomes" id="UP000017766"/>
    </source>
</evidence>
<feature type="domain" description="Group II intron maturase-specific" evidence="1">
    <location>
        <begin position="3"/>
        <end position="81"/>
    </location>
</feature>
<dbReference type="Pfam" id="PF08388">
    <property type="entry name" value="GIIM"/>
    <property type="match status" value="1"/>
</dbReference>
<dbReference type="AlphaFoldDB" id="A0A7U9P220"/>
<comment type="caution">
    <text evidence="2">The sequence shown here is derived from an EMBL/GenBank/DDBJ whole genome shotgun (WGS) entry which is preliminary data.</text>
</comment>
<gene>
    <name evidence="2" type="ORF">G711_00021</name>
</gene>
<evidence type="ECO:0000313" key="2">
    <source>
        <dbReference type="EMBL" id="ESP10655.1"/>
    </source>
</evidence>
<organism evidence="2 3">
    <name type="scientific">Escherichia coli HVH 36</name>
    <name type="common">4-5675286</name>
    <dbReference type="NCBI Taxonomy" id="1280986"/>
    <lineage>
        <taxon>Bacteria</taxon>
        <taxon>Pseudomonadati</taxon>
        <taxon>Pseudomonadota</taxon>
        <taxon>Gammaproteobacteria</taxon>
        <taxon>Enterobacterales</taxon>
        <taxon>Enterobacteriaceae</taxon>
        <taxon>Escherichia</taxon>
    </lineage>
</organism>
<reference evidence="2 3" key="1">
    <citation type="submission" date="2013-08" db="EMBL/GenBank/DDBJ databases">
        <title>The Genome Sequence of Escherichia coli HVH 36 (4-5675286).</title>
        <authorList>
            <consortium name="The Broad Institute Genome Sequencing Platform"/>
            <consortium name="The Broad Institute Genome Sequencing Center for Infectious Disease"/>
            <person name="Feldgarden M."/>
            <person name="Frimodt-Moller N."/>
            <person name="Leihof R.F."/>
            <person name="Rasmussen L."/>
            <person name="Young S.K."/>
            <person name="Zeng Q."/>
            <person name="Gargeya S."/>
            <person name="Fitzgerald M."/>
            <person name="Abouelleil A."/>
            <person name="Alvarado L."/>
            <person name="Berlin A.M."/>
            <person name="Chapman S.B."/>
            <person name="Gainer-Dewar J."/>
            <person name="Goldberg J."/>
            <person name="Gnerre S."/>
            <person name="Griggs A."/>
            <person name="Gujja S."/>
            <person name="Hansen M."/>
            <person name="Howarth C."/>
            <person name="Imamovic A."/>
            <person name="Ireland A."/>
            <person name="Larimer J."/>
            <person name="McCowan C."/>
            <person name="Murphy C."/>
            <person name="Pearson M."/>
            <person name="Poon T."/>
            <person name="Priest M."/>
            <person name="Roberts A."/>
            <person name="Saif S."/>
            <person name="Shea T."/>
            <person name="Sykes S."/>
            <person name="Wortman J."/>
            <person name="Nusbaum C."/>
            <person name="Birren B."/>
        </authorList>
    </citation>
    <scope>NUCLEOTIDE SEQUENCE [LARGE SCALE GENOMIC DNA]</scope>
    <source>
        <strain evidence="3">HVH 36 (4-5675286)</strain>
    </source>
</reference>
<sequence length="150" mass="17661">MNLKNFLHKIRSIIEKNKASPAWLLISQLNPVIRGWVNYHRHVLAKKMFRYIDHQIWLKVWQWCVRRHPKKGKRWIRNKYFTYLTLSCYIQIAIDSYTVVKPALSKRAYKGLSGVPGNRYAPFLGEEGSPAMNCPYPTSTRNFEMIFAGS</sequence>
<evidence type="ECO:0000259" key="1">
    <source>
        <dbReference type="Pfam" id="PF08388"/>
    </source>
</evidence>
<accession>A0A7U9P220</accession>
<dbReference type="InterPro" id="IPR013597">
    <property type="entry name" value="Mat_intron_G2"/>
</dbReference>
<dbReference type="EMBL" id="AYLQ01000002">
    <property type="protein sequence ID" value="ESP10655.1"/>
    <property type="molecule type" value="Genomic_DNA"/>
</dbReference>
<name>A0A7U9P220_ECOLX</name>
<dbReference type="RefSeq" id="WP_023356211.1">
    <property type="nucleotide sequence ID" value="NZ_KI538659.1"/>
</dbReference>